<dbReference type="InterPro" id="IPR011009">
    <property type="entry name" value="Kinase-like_dom_sf"/>
</dbReference>
<dbReference type="AlphaFoldDB" id="A0A5N6F287"/>
<dbReference type="Proteomes" id="UP000326799">
    <property type="component" value="Unassembled WGS sequence"/>
</dbReference>
<dbReference type="SUPFAM" id="SSF56112">
    <property type="entry name" value="Protein kinase-like (PK-like)"/>
    <property type="match status" value="1"/>
</dbReference>
<protein>
    <recommendedName>
        <fullName evidence="1">Protein kinase domain-containing protein</fullName>
    </recommendedName>
</protein>
<accession>A0A5N6F287</accession>
<keyword evidence="3" id="KW-1185">Reference proteome</keyword>
<gene>
    <name evidence="2" type="ORF">BDV33DRAFT_17468</name>
</gene>
<dbReference type="EMBL" id="ML733402">
    <property type="protein sequence ID" value="KAB8223952.1"/>
    <property type="molecule type" value="Genomic_DNA"/>
</dbReference>
<dbReference type="GO" id="GO:0004672">
    <property type="term" value="F:protein kinase activity"/>
    <property type="evidence" value="ECO:0007669"/>
    <property type="project" value="InterPro"/>
</dbReference>
<name>A0A5N6F287_9EURO</name>
<evidence type="ECO:0000313" key="3">
    <source>
        <dbReference type="Proteomes" id="UP000326799"/>
    </source>
</evidence>
<evidence type="ECO:0000259" key="1">
    <source>
        <dbReference type="PROSITE" id="PS50011"/>
    </source>
</evidence>
<organism evidence="2 3">
    <name type="scientific">Aspergillus novoparasiticus</name>
    <dbReference type="NCBI Taxonomy" id="986946"/>
    <lineage>
        <taxon>Eukaryota</taxon>
        <taxon>Fungi</taxon>
        <taxon>Dikarya</taxon>
        <taxon>Ascomycota</taxon>
        <taxon>Pezizomycotina</taxon>
        <taxon>Eurotiomycetes</taxon>
        <taxon>Eurotiomycetidae</taxon>
        <taxon>Eurotiales</taxon>
        <taxon>Aspergillaceae</taxon>
        <taxon>Aspergillus</taxon>
        <taxon>Aspergillus subgen. Circumdati</taxon>
    </lineage>
</organism>
<dbReference type="InterPro" id="IPR000719">
    <property type="entry name" value="Prot_kinase_dom"/>
</dbReference>
<dbReference type="Gene3D" id="1.10.510.10">
    <property type="entry name" value="Transferase(Phosphotransferase) domain 1"/>
    <property type="match status" value="1"/>
</dbReference>
<feature type="domain" description="Protein kinase" evidence="1">
    <location>
        <begin position="11"/>
        <end position="223"/>
    </location>
</feature>
<dbReference type="GO" id="GO:0005524">
    <property type="term" value="F:ATP binding"/>
    <property type="evidence" value="ECO:0007669"/>
    <property type="project" value="InterPro"/>
</dbReference>
<reference evidence="2 3" key="1">
    <citation type="submission" date="2019-04" db="EMBL/GenBank/DDBJ databases">
        <title>Fungal friends and foes A comparative genomics study of 23 Aspergillus species from section Flavi.</title>
        <authorList>
            <consortium name="DOE Joint Genome Institute"/>
            <person name="Kjaerbolling I."/>
            <person name="Vesth T.C."/>
            <person name="Frisvad J.C."/>
            <person name="Nybo J.L."/>
            <person name="Theobald S."/>
            <person name="Kildgaard S."/>
            <person name="Petersen T.I."/>
            <person name="Kuo A."/>
            <person name="Sato A."/>
            <person name="Lyhne E.K."/>
            <person name="Kogle M.E."/>
            <person name="Wiebenga A."/>
            <person name="Kun R.S."/>
            <person name="Lubbers R.J."/>
            <person name="Makela M.R."/>
            <person name="Barry K."/>
            <person name="Chovatia M."/>
            <person name="Clum A."/>
            <person name="Daum C."/>
            <person name="Haridas S."/>
            <person name="He G."/>
            <person name="LaButti K."/>
            <person name="Lipzen A."/>
            <person name="Mondo S."/>
            <person name="Pangilinan J."/>
            <person name="Riley R."/>
            <person name="Salamov A."/>
            <person name="Simmons B.A."/>
            <person name="Magnuson J.K."/>
            <person name="Henrissat B."/>
            <person name="Mortensen U.H."/>
            <person name="Larsen T.O."/>
            <person name="De vries R.P."/>
            <person name="Grigoriev I.V."/>
            <person name="Machida M."/>
            <person name="Baker S.E."/>
            <person name="Andersen M.R."/>
        </authorList>
    </citation>
    <scope>NUCLEOTIDE SEQUENCE [LARGE SCALE GENOMIC DNA]</scope>
    <source>
        <strain evidence="2 3">CBS 126849</strain>
    </source>
</reference>
<proteinExistence type="predicted"/>
<dbReference type="PROSITE" id="PS50011">
    <property type="entry name" value="PROTEIN_KINASE_DOM"/>
    <property type="match status" value="1"/>
</dbReference>
<sequence>MEISELSPSDISFKQQLFSSRFSVRFLVVIGGNKYVMKVHPGRGPKQYYESPHRETNIHKCESTAYKRLQEYELCDRGIVPKYYGTIDNLDPKLHQPHLEMFLSDQYPPNAILLEYIPNMQMLHWTNYTKKRMENFIRGLHEIHEARVQHSDIHPRNMMIIEGDPERAIWIDFDRAQTFDLDHITEQQKEWMEFEVELVGEMGVSMDADSLEGHLNHTRMYYY</sequence>
<evidence type="ECO:0000313" key="2">
    <source>
        <dbReference type="EMBL" id="KAB8223952.1"/>
    </source>
</evidence>